<reference evidence="2" key="1">
    <citation type="submission" date="2016-03" db="EMBL/GenBank/DDBJ databases">
        <title>Updated assembly of Pseudogymnoascus destructans, the fungus causing white-nose syndrome of bats.</title>
        <authorList>
            <person name="Palmer J.M."/>
            <person name="Drees K.P."/>
            <person name="Foster J.T."/>
            <person name="Lindner D.L."/>
        </authorList>
    </citation>
    <scope>NUCLEOTIDE SEQUENCE [LARGE SCALE GENOMIC DNA]</scope>
    <source>
        <strain evidence="2">20631-21</strain>
    </source>
</reference>
<dbReference type="AlphaFoldDB" id="A0A177AL65"/>
<dbReference type="Proteomes" id="UP000077154">
    <property type="component" value="Unassembled WGS sequence"/>
</dbReference>
<gene>
    <name evidence="2" type="ORF">VC83_00891</name>
</gene>
<name>A0A177AL65_9PEZI</name>
<dbReference type="EMBL" id="KV441387">
    <property type="protein sequence ID" value="OAF62809.1"/>
    <property type="molecule type" value="Genomic_DNA"/>
</dbReference>
<accession>A0A177AL65</accession>
<protein>
    <submittedName>
        <fullName evidence="2">Uncharacterized protein</fullName>
    </submittedName>
</protein>
<feature type="compositionally biased region" description="Polar residues" evidence="1">
    <location>
        <begin position="1"/>
        <end position="12"/>
    </location>
</feature>
<evidence type="ECO:0000313" key="2">
    <source>
        <dbReference type="EMBL" id="OAF62809.1"/>
    </source>
</evidence>
<proteinExistence type="predicted"/>
<dbReference type="GeneID" id="36283984"/>
<evidence type="ECO:0000256" key="1">
    <source>
        <dbReference type="SAM" id="MobiDB-lite"/>
    </source>
</evidence>
<feature type="region of interest" description="Disordered" evidence="1">
    <location>
        <begin position="29"/>
        <end position="49"/>
    </location>
</feature>
<feature type="region of interest" description="Disordered" evidence="1">
    <location>
        <begin position="1"/>
        <end position="20"/>
    </location>
</feature>
<organism evidence="2">
    <name type="scientific">Pseudogymnoascus destructans</name>
    <dbReference type="NCBI Taxonomy" id="655981"/>
    <lineage>
        <taxon>Eukaryota</taxon>
        <taxon>Fungi</taxon>
        <taxon>Dikarya</taxon>
        <taxon>Ascomycota</taxon>
        <taxon>Pezizomycotina</taxon>
        <taxon>Leotiomycetes</taxon>
        <taxon>Thelebolales</taxon>
        <taxon>Thelebolaceae</taxon>
        <taxon>Pseudogymnoascus</taxon>
    </lineage>
</organism>
<dbReference type="OrthoDB" id="5384689at2759"/>
<sequence length="84" mass="9311">MYPSLTSTTTAEPQRAGSKRAFETVFASSTHAQPLHNGARPSSSHNGAAAKLDNEEMLHQYKMEYRRADGGRLTRAVRDFDETV</sequence>
<dbReference type="RefSeq" id="XP_024328080.1">
    <property type="nucleotide sequence ID" value="XM_024464578.1"/>
</dbReference>